<feature type="region of interest" description="Disordered" evidence="1">
    <location>
        <begin position="93"/>
        <end position="123"/>
    </location>
</feature>
<protein>
    <recommendedName>
        <fullName evidence="4">HNH endonuclease</fullName>
    </recommendedName>
</protein>
<evidence type="ECO:0000313" key="3">
    <source>
        <dbReference type="Proteomes" id="UP001501495"/>
    </source>
</evidence>
<accession>A0ABP7XHI0</accession>
<organism evidence="2 3">
    <name type="scientific">Nocardioides fonticola</name>
    <dbReference type="NCBI Taxonomy" id="450363"/>
    <lineage>
        <taxon>Bacteria</taxon>
        <taxon>Bacillati</taxon>
        <taxon>Actinomycetota</taxon>
        <taxon>Actinomycetes</taxon>
        <taxon>Propionibacteriales</taxon>
        <taxon>Nocardioidaceae</taxon>
        <taxon>Nocardioides</taxon>
    </lineage>
</organism>
<dbReference type="RefSeq" id="WP_344732963.1">
    <property type="nucleotide sequence ID" value="NZ_BAAAZH010000012.1"/>
</dbReference>
<comment type="caution">
    <text evidence="2">The sequence shown here is derived from an EMBL/GenBank/DDBJ whole genome shotgun (WGS) entry which is preliminary data.</text>
</comment>
<evidence type="ECO:0000256" key="1">
    <source>
        <dbReference type="SAM" id="MobiDB-lite"/>
    </source>
</evidence>
<name>A0ABP7XHI0_9ACTN</name>
<gene>
    <name evidence="2" type="ORF">GCM10022215_17640</name>
</gene>
<dbReference type="Proteomes" id="UP001501495">
    <property type="component" value="Unassembled WGS sequence"/>
</dbReference>
<evidence type="ECO:0008006" key="4">
    <source>
        <dbReference type="Google" id="ProtNLM"/>
    </source>
</evidence>
<reference evidence="3" key="1">
    <citation type="journal article" date="2019" name="Int. J. Syst. Evol. Microbiol.">
        <title>The Global Catalogue of Microorganisms (GCM) 10K type strain sequencing project: providing services to taxonomists for standard genome sequencing and annotation.</title>
        <authorList>
            <consortium name="The Broad Institute Genomics Platform"/>
            <consortium name="The Broad Institute Genome Sequencing Center for Infectious Disease"/>
            <person name="Wu L."/>
            <person name="Ma J."/>
        </authorList>
    </citation>
    <scope>NUCLEOTIDE SEQUENCE [LARGE SCALE GENOMIC DNA]</scope>
    <source>
        <strain evidence="3">JCM 16703</strain>
    </source>
</reference>
<evidence type="ECO:0000313" key="2">
    <source>
        <dbReference type="EMBL" id="GAA4117238.1"/>
    </source>
</evidence>
<dbReference type="EMBL" id="BAAAZH010000012">
    <property type="protein sequence ID" value="GAA4117238.1"/>
    <property type="molecule type" value="Genomic_DNA"/>
</dbReference>
<sequence>MTGSTTLRRETRLLSVSGAWVRGTWIDDAVLAHCQRSANGGFGFRVRSAEVRRALVDAGLAVHDAGDPALLTGTRLAERVIEERSTTVPAHAVRIHPPAPDSPAAAATPFPAPQRGHHGAPTARTAAAEPFLGFCASSHHRLPVEAVVRGHRQRGAADAATESVALCARCADMLGSAGFFREA</sequence>
<proteinExistence type="predicted"/>
<keyword evidence="3" id="KW-1185">Reference proteome</keyword>